<proteinExistence type="predicted"/>
<feature type="non-terminal residue" evidence="2">
    <location>
        <position position="1"/>
    </location>
</feature>
<comment type="caution">
    <text evidence="2">The sequence shown here is derived from an EMBL/GenBank/DDBJ whole genome shotgun (WGS) entry which is preliminary data.</text>
</comment>
<keyword evidence="1" id="KW-0472">Membrane</keyword>
<keyword evidence="3" id="KW-1185">Reference proteome</keyword>
<dbReference type="EMBL" id="JXTB01000594">
    <property type="protein sequence ID" value="PON35828.1"/>
    <property type="molecule type" value="Genomic_DNA"/>
</dbReference>
<gene>
    <name evidence="2" type="ORF">PanWU01x14_333110</name>
</gene>
<reference evidence="3" key="1">
    <citation type="submission" date="2016-06" db="EMBL/GenBank/DDBJ databases">
        <title>Parallel loss of symbiosis genes in relatives of nitrogen-fixing non-legume Parasponia.</title>
        <authorList>
            <person name="Van Velzen R."/>
            <person name="Holmer R."/>
            <person name="Bu F."/>
            <person name="Rutten L."/>
            <person name="Van Zeijl A."/>
            <person name="Liu W."/>
            <person name="Santuari L."/>
            <person name="Cao Q."/>
            <person name="Sharma T."/>
            <person name="Shen D."/>
            <person name="Roswanjaya Y."/>
            <person name="Wardhani T."/>
            <person name="Kalhor M.S."/>
            <person name="Jansen J."/>
            <person name="Van den Hoogen J."/>
            <person name="Gungor B."/>
            <person name="Hartog M."/>
            <person name="Hontelez J."/>
            <person name="Verver J."/>
            <person name="Yang W.-C."/>
            <person name="Schijlen E."/>
            <person name="Repin R."/>
            <person name="Schilthuizen M."/>
            <person name="Schranz E."/>
            <person name="Heidstra R."/>
            <person name="Miyata K."/>
            <person name="Fedorova E."/>
            <person name="Kohlen W."/>
            <person name="Bisseling T."/>
            <person name="Smit S."/>
            <person name="Geurts R."/>
        </authorList>
    </citation>
    <scope>NUCLEOTIDE SEQUENCE [LARGE SCALE GENOMIC DNA]</scope>
    <source>
        <strain evidence="3">cv. WU1-14</strain>
    </source>
</reference>
<dbReference type="AlphaFoldDB" id="A0A2P5AH09"/>
<evidence type="ECO:0000313" key="3">
    <source>
        <dbReference type="Proteomes" id="UP000237105"/>
    </source>
</evidence>
<keyword evidence="1" id="KW-0812">Transmembrane</keyword>
<sequence length="107" mass="12692">KKKKKKKKKKKQSNFLFKQRQSSTHGILPLSLYLFIFFNLFLLQKNTLQNPENFFKLKPRISGLSHDPLFSYSWFGVNVEAKIQIGFEIFFFPNSLHSRIGDSTYTR</sequence>
<keyword evidence="1" id="KW-1133">Transmembrane helix</keyword>
<organism evidence="2 3">
    <name type="scientific">Parasponia andersonii</name>
    <name type="common">Sponia andersonii</name>
    <dbReference type="NCBI Taxonomy" id="3476"/>
    <lineage>
        <taxon>Eukaryota</taxon>
        <taxon>Viridiplantae</taxon>
        <taxon>Streptophyta</taxon>
        <taxon>Embryophyta</taxon>
        <taxon>Tracheophyta</taxon>
        <taxon>Spermatophyta</taxon>
        <taxon>Magnoliopsida</taxon>
        <taxon>eudicotyledons</taxon>
        <taxon>Gunneridae</taxon>
        <taxon>Pentapetalae</taxon>
        <taxon>rosids</taxon>
        <taxon>fabids</taxon>
        <taxon>Rosales</taxon>
        <taxon>Cannabaceae</taxon>
        <taxon>Parasponia</taxon>
    </lineage>
</organism>
<evidence type="ECO:0000256" key="1">
    <source>
        <dbReference type="SAM" id="Phobius"/>
    </source>
</evidence>
<protein>
    <submittedName>
        <fullName evidence="2">Uncharacterized protein</fullName>
    </submittedName>
</protein>
<dbReference type="OrthoDB" id="10429097at2759"/>
<name>A0A2P5AH09_PARAD</name>
<accession>A0A2P5AH09</accession>
<dbReference type="Proteomes" id="UP000237105">
    <property type="component" value="Unassembled WGS sequence"/>
</dbReference>
<evidence type="ECO:0000313" key="2">
    <source>
        <dbReference type="EMBL" id="PON35828.1"/>
    </source>
</evidence>
<feature type="transmembrane region" description="Helical" evidence="1">
    <location>
        <begin position="26"/>
        <end position="43"/>
    </location>
</feature>